<comment type="catalytic activity">
    <reaction evidence="1">
        <text>ATP + protein L-histidine = ADP + protein N-phospho-L-histidine.</text>
        <dbReference type="EC" id="2.7.13.3"/>
    </reaction>
</comment>
<dbReference type="Gene3D" id="3.30.450.40">
    <property type="match status" value="1"/>
</dbReference>
<dbReference type="InterPro" id="IPR000014">
    <property type="entry name" value="PAS"/>
</dbReference>
<keyword evidence="7" id="KW-0067">ATP-binding</keyword>
<keyword evidence="4" id="KW-0808">Transferase</keyword>
<dbReference type="Pfam" id="PF13185">
    <property type="entry name" value="GAF_2"/>
    <property type="match status" value="1"/>
</dbReference>
<evidence type="ECO:0000256" key="6">
    <source>
        <dbReference type="ARBA" id="ARBA00022777"/>
    </source>
</evidence>
<dbReference type="Proteomes" id="UP001501444">
    <property type="component" value="Unassembled WGS sequence"/>
</dbReference>
<dbReference type="RefSeq" id="WP_344621069.1">
    <property type="nucleotide sequence ID" value="NZ_BAAARV010000145.1"/>
</dbReference>
<protein>
    <recommendedName>
        <fullName evidence="2">histidine kinase</fullName>
        <ecNumber evidence="2">2.7.13.3</ecNumber>
    </recommendedName>
</protein>
<dbReference type="InterPro" id="IPR029016">
    <property type="entry name" value="GAF-like_dom_sf"/>
</dbReference>
<dbReference type="NCBIfam" id="TIGR00229">
    <property type="entry name" value="sensory_box"/>
    <property type="match status" value="1"/>
</dbReference>
<dbReference type="CDD" id="cd00130">
    <property type="entry name" value="PAS"/>
    <property type="match status" value="1"/>
</dbReference>
<gene>
    <name evidence="10" type="ORF">GCM10010170_112840</name>
</gene>
<keyword evidence="6" id="KW-0418">Kinase</keyword>
<evidence type="ECO:0000256" key="3">
    <source>
        <dbReference type="ARBA" id="ARBA00022553"/>
    </source>
</evidence>
<dbReference type="SMART" id="SM00091">
    <property type="entry name" value="PAS"/>
    <property type="match status" value="1"/>
</dbReference>
<comment type="caution">
    <text evidence="10">The sequence shown here is derived from an EMBL/GenBank/DDBJ whole genome shotgun (WGS) entry which is preliminary data.</text>
</comment>
<name>A0ABP5VB55_9ACTN</name>
<dbReference type="Gene3D" id="3.30.450.20">
    <property type="entry name" value="PAS domain"/>
    <property type="match status" value="1"/>
</dbReference>
<dbReference type="PANTHER" id="PTHR24421:SF10">
    <property type="entry name" value="NITRATE_NITRITE SENSOR PROTEIN NARQ"/>
    <property type="match status" value="1"/>
</dbReference>
<dbReference type="SUPFAM" id="SSF55785">
    <property type="entry name" value="PYP-like sensor domain (PAS domain)"/>
    <property type="match status" value="1"/>
</dbReference>
<dbReference type="PANTHER" id="PTHR24421">
    <property type="entry name" value="NITRATE/NITRITE SENSOR PROTEIN NARX-RELATED"/>
    <property type="match status" value="1"/>
</dbReference>
<dbReference type="Gene3D" id="1.20.5.1930">
    <property type="match status" value="1"/>
</dbReference>
<dbReference type="EMBL" id="BAAARV010000145">
    <property type="protein sequence ID" value="GAA2396694.1"/>
    <property type="molecule type" value="Genomic_DNA"/>
</dbReference>
<evidence type="ECO:0000313" key="10">
    <source>
        <dbReference type="EMBL" id="GAA2396694.1"/>
    </source>
</evidence>
<dbReference type="InterPro" id="IPR035965">
    <property type="entry name" value="PAS-like_dom_sf"/>
</dbReference>
<keyword evidence="11" id="KW-1185">Reference proteome</keyword>
<dbReference type="Gene3D" id="3.30.565.10">
    <property type="entry name" value="Histidine kinase-like ATPase, C-terminal domain"/>
    <property type="match status" value="1"/>
</dbReference>
<dbReference type="PROSITE" id="PS50112">
    <property type="entry name" value="PAS"/>
    <property type="match status" value="1"/>
</dbReference>
<keyword evidence="8" id="KW-0902">Two-component regulatory system</keyword>
<dbReference type="InterPro" id="IPR003018">
    <property type="entry name" value="GAF"/>
</dbReference>
<dbReference type="InterPro" id="IPR050482">
    <property type="entry name" value="Sensor_HK_TwoCompSys"/>
</dbReference>
<organism evidence="10 11">
    <name type="scientific">Dactylosporangium salmoneum</name>
    <dbReference type="NCBI Taxonomy" id="53361"/>
    <lineage>
        <taxon>Bacteria</taxon>
        <taxon>Bacillati</taxon>
        <taxon>Actinomycetota</taxon>
        <taxon>Actinomycetes</taxon>
        <taxon>Micromonosporales</taxon>
        <taxon>Micromonosporaceae</taxon>
        <taxon>Dactylosporangium</taxon>
    </lineage>
</organism>
<dbReference type="SUPFAM" id="SSF55874">
    <property type="entry name" value="ATPase domain of HSP90 chaperone/DNA topoisomerase II/histidine kinase"/>
    <property type="match status" value="1"/>
</dbReference>
<dbReference type="CDD" id="cd16917">
    <property type="entry name" value="HATPase_UhpB-NarQ-NarX-like"/>
    <property type="match status" value="1"/>
</dbReference>
<evidence type="ECO:0000256" key="4">
    <source>
        <dbReference type="ARBA" id="ARBA00022679"/>
    </source>
</evidence>
<evidence type="ECO:0000256" key="5">
    <source>
        <dbReference type="ARBA" id="ARBA00022741"/>
    </source>
</evidence>
<evidence type="ECO:0000313" key="11">
    <source>
        <dbReference type="Proteomes" id="UP001501444"/>
    </source>
</evidence>
<dbReference type="InterPro" id="IPR011712">
    <property type="entry name" value="Sig_transdc_His_kin_sub3_dim/P"/>
</dbReference>
<dbReference type="InterPro" id="IPR036890">
    <property type="entry name" value="HATPase_C_sf"/>
</dbReference>
<keyword evidence="3" id="KW-0597">Phosphoprotein</keyword>
<evidence type="ECO:0000256" key="2">
    <source>
        <dbReference type="ARBA" id="ARBA00012438"/>
    </source>
</evidence>
<dbReference type="Pfam" id="PF00989">
    <property type="entry name" value="PAS"/>
    <property type="match status" value="1"/>
</dbReference>
<keyword evidence="5" id="KW-0547">Nucleotide-binding</keyword>
<proteinExistence type="predicted"/>
<evidence type="ECO:0000256" key="7">
    <source>
        <dbReference type="ARBA" id="ARBA00022840"/>
    </source>
</evidence>
<feature type="domain" description="PAS" evidence="9">
    <location>
        <begin position="180"/>
        <end position="251"/>
    </location>
</feature>
<evidence type="ECO:0000259" key="9">
    <source>
        <dbReference type="PROSITE" id="PS50112"/>
    </source>
</evidence>
<dbReference type="Pfam" id="PF07730">
    <property type="entry name" value="HisKA_3"/>
    <property type="match status" value="1"/>
</dbReference>
<evidence type="ECO:0000256" key="8">
    <source>
        <dbReference type="ARBA" id="ARBA00023012"/>
    </source>
</evidence>
<dbReference type="EC" id="2.7.13.3" evidence="2"/>
<sequence length="508" mass="54132">MTQRPEVDVALLLRLEHAVAEILAAPHSDGLALAAIGQALGWQAGALWQVHDDDRLRCSAAWAAPGFDGGPFEAATRGLALSRGEGLPGAVWRSREPAWVREFGREASFPRARAAAQAGLEAAFCFPLLSAGDAVEGIVEFFTGRLDDPPAELLSTARSLGRRIGGALERARAAEAVGRSEARLRAVLDSALDCVVIADADGMVLEFNPAACRTFGYARDEAIGRELAELIIPPQLRDAHRKGLQRYLHTHRPHVLDQRVETTGMRSDGTQFPVELTITRVLGDGAPVFSGYLRDLSAQHAAAEELRATRRRTMEAAAVERQRLERDLHDGAQQRLVGLGLTLARARTALPDEPARASAILDDSIAALEEAAIELRNLARGIHPSSLTRYGLDAALADLGRRAPVELRIAPWQQRRFPAAVEAAAYFVISEALTNVARYAGVDVAEVSLAVEDGVLVIAIADAGNGGADAGLGTGLRGLADRVAMLDGSLEVHSPAGQGTVVRARIPV</sequence>
<dbReference type="SUPFAM" id="SSF55781">
    <property type="entry name" value="GAF domain-like"/>
    <property type="match status" value="1"/>
</dbReference>
<reference evidence="11" key="1">
    <citation type="journal article" date="2019" name="Int. J. Syst. Evol. Microbiol.">
        <title>The Global Catalogue of Microorganisms (GCM) 10K type strain sequencing project: providing services to taxonomists for standard genome sequencing and annotation.</title>
        <authorList>
            <consortium name="The Broad Institute Genomics Platform"/>
            <consortium name="The Broad Institute Genome Sequencing Center for Infectious Disease"/>
            <person name="Wu L."/>
            <person name="Ma J."/>
        </authorList>
    </citation>
    <scope>NUCLEOTIDE SEQUENCE [LARGE SCALE GENOMIC DNA]</scope>
    <source>
        <strain evidence="11">JCM 3272</strain>
    </source>
</reference>
<accession>A0ABP5VB55</accession>
<dbReference type="InterPro" id="IPR013767">
    <property type="entry name" value="PAS_fold"/>
</dbReference>
<evidence type="ECO:0000256" key="1">
    <source>
        <dbReference type="ARBA" id="ARBA00000085"/>
    </source>
</evidence>